<evidence type="ECO:0000256" key="2">
    <source>
        <dbReference type="ARBA" id="ARBA00012438"/>
    </source>
</evidence>
<evidence type="ECO:0000256" key="3">
    <source>
        <dbReference type="ARBA" id="ARBA00022679"/>
    </source>
</evidence>
<dbReference type="CDD" id="cd00156">
    <property type="entry name" value="REC"/>
    <property type="match status" value="1"/>
</dbReference>
<keyword evidence="10" id="KW-0547">Nucleotide-binding</keyword>
<dbReference type="InterPro" id="IPR036890">
    <property type="entry name" value="HATPase_C_sf"/>
</dbReference>
<evidence type="ECO:0000256" key="4">
    <source>
        <dbReference type="ARBA" id="ARBA00022777"/>
    </source>
</evidence>
<comment type="caution">
    <text evidence="10">The sequence shown here is derived from an EMBL/GenBank/DDBJ whole genome shotgun (WGS) entry which is preliminary data.</text>
</comment>
<keyword evidence="4" id="KW-0418">Kinase</keyword>
<dbReference type="EMBL" id="JBHSOC010000057">
    <property type="protein sequence ID" value="MFC5644936.1"/>
    <property type="molecule type" value="Genomic_DNA"/>
</dbReference>
<sequence length="192" mass="20308">TSRKYGGTGLGLSISREIARLLDGEIHVESELNSGSTFTLYLPLRSEGPDGPAGEREGEPEPPTSSRDQVERAGEWVLVVDDDVREVFALTVALEALGLQVLYAENGPEAFELLTSGTEITVVVLDDRLSRASRPSIAAEIGRDFASLPIVALTAPGGASPQHGTSVVRPFRPEEVAYAVGRVLLGRGSVVG</sequence>
<dbReference type="Gene3D" id="3.40.50.2300">
    <property type="match status" value="1"/>
</dbReference>
<dbReference type="PRINTS" id="PR00344">
    <property type="entry name" value="BCTRLSENSOR"/>
</dbReference>
<evidence type="ECO:0000256" key="5">
    <source>
        <dbReference type="ARBA" id="ARBA00023012"/>
    </source>
</evidence>
<feature type="modified residue" description="4-aspartylphosphate" evidence="6">
    <location>
        <position position="126"/>
    </location>
</feature>
<dbReference type="InterPro" id="IPR001789">
    <property type="entry name" value="Sig_transdc_resp-reg_receiver"/>
</dbReference>
<keyword evidence="10" id="KW-0067">ATP-binding</keyword>
<evidence type="ECO:0000256" key="7">
    <source>
        <dbReference type="SAM" id="MobiDB-lite"/>
    </source>
</evidence>
<evidence type="ECO:0000313" key="10">
    <source>
        <dbReference type="EMBL" id="MFC5644936.1"/>
    </source>
</evidence>
<accession>A0ABW0VK86</accession>
<dbReference type="Gene3D" id="3.30.565.10">
    <property type="entry name" value="Histidine kinase-like ATPase, C-terminal domain"/>
    <property type="match status" value="1"/>
</dbReference>
<dbReference type="InterPro" id="IPR004358">
    <property type="entry name" value="Sig_transdc_His_kin-like_C"/>
</dbReference>
<dbReference type="EC" id="2.7.13.3" evidence="2"/>
<dbReference type="Proteomes" id="UP001596066">
    <property type="component" value="Unassembled WGS sequence"/>
</dbReference>
<dbReference type="PANTHER" id="PTHR43047:SF72">
    <property type="entry name" value="OSMOSENSING HISTIDINE PROTEIN KINASE SLN1"/>
    <property type="match status" value="1"/>
</dbReference>
<dbReference type="InterPro" id="IPR003594">
    <property type="entry name" value="HATPase_dom"/>
</dbReference>
<dbReference type="InterPro" id="IPR005467">
    <property type="entry name" value="His_kinase_dom"/>
</dbReference>
<organism evidence="10 11">
    <name type="scientific">Kitasatospora cinereorecta</name>
    <dbReference type="NCBI Taxonomy" id="285560"/>
    <lineage>
        <taxon>Bacteria</taxon>
        <taxon>Bacillati</taxon>
        <taxon>Actinomycetota</taxon>
        <taxon>Actinomycetes</taxon>
        <taxon>Kitasatosporales</taxon>
        <taxon>Streptomycetaceae</taxon>
        <taxon>Kitasatospora</taxon>
    </lineage>
</organism>
<dbReference type="PROSITE" id="PS50109">
    <property type="entry name" value="HIS_KIN"/>
    <property type="match status" value="1"/>
</dbReference>
<dbReference type="PANTHER" id="PTHR43047">
    <property type="entry name" value="TWO-COMPONENT HISTIDINE PROTEIN KINASE"/>
    <property type="match status" value="1"/>
</dbReference>
<protein>
    <recommendedName>
        <fullName evidence="2">histidine kinase</fullName>
        <ecNumber evidence="2">2.7.13.3</ecNumber>
    </recommendedName>
</protein>
<reference evidence="11" key="1">
    <citation type="journal article" date="2019" name="Int. J. Syst. Evol. Microbiol.">
        <title>The Global Catalogue of Microorganisms (GCM) 10K type strain sequencing project: providing services to taxonomists for standard genome sequencing and annotation.</title>
        <authorList>
            <consortium name="The Broad Institute Genomics Platform"/>
            <consortium name="The Broad Institute Genome Sequencing Center for Infectious Disease"/>
            <person name="Wu L."/>
            <person name="Ma J."/>
        </authorList>
    </citation>
    <scope>NUCLEOTIDE SEQUENCE [LARGE SCALE GENOMIC DNA]</scope>
    <source>
        <strain evidence="11">CGMCC 4.1622</strain>
    </source>
</reference>
<feature type="non-terminal residue" evidence="10">
    <location>
        <position position="1"/>
    </location>
</feature>
<keyword evidence="5" id="KW-0902">Two-component regulatory system</keyword>
<dbReference type="Pfam" id="PF02518">
    <property type="entry name" value="HATPase_c"/>
    <property type="match status" value="1"/>
</dbReference>
<comment type="catalytic activity">
    <reaction evidence="1">
        <text>ATP + protein L-histidine = ADP + protein N-phospho-L-histidine.</text>
        <dbReference type="EC" id="2.7.13.3"/>
    </reaction>
</comment>
<dbReference type="SUPFAM" id="SSF55874">
    <property type="entry name" value="ATPase domain of HSP90 chaperone/DNA topoisomerase II/histidine kinase"/>
    <property type="match status" value="1"/>
</dbReference>
<name>A0ABW0VK86_9ACTN</name>
<dbReference type="RefSeq" id="WP_380231936.1">
    <property type="nucleotide sequence ID" value="NZ_JBHSOC010000057.1"/>
</dbReference>
<proteinExistence type="predicted"/>
<dbReference type="PROSITE" id="PS50110">
    <property type="entry name" value="RESPONSE_REGULATORY"/>
    <property type="match status" value="1"/>
</dbReference>
<evidence type="ECO:0000259" key="9">
    <source>
        <dbReference type="PROSITE" id="PS50110"/>
    </source>
</evidence>
<dbReference type="InterPro" id="IPR011006">
    <property type="entry name" value="CheY-like_superfamily"/>
</dbReference>
<evidence type="ECO:0000313" key="11">
    <source>
        <dbReference type="Proteomes" id="UP001596066"/>
    </source>
</evidence>
<evidence type="ECO:0000259" key="8">
    <source>
        <dbReference type="PROSITE" id="PS50109"/>
    </source>
</evidence>
<evidence type="ECO:0000256" key="1">
    <source>
        <dbReference type="ARBA" id="ARBA00000085"/>
    </source>
</evidence>
<feature type="region of interest" description="Disordered" evidence="7">
    <location>
        <begin position="43"/>
        <end position="71"/>
    </location>
</feature>
<feature type="domain" description="Response regulatory" evidence="9">
    <location>
        <begin position="76"/>
        <end position="184"/>
    </location>
</feature>
<dbReference type="GO" id="GO:0005524">
    <property type="term" value="F:ATP binding"/>
    <property type="evidence" value="ECO:0007669"/>
    <property type="project" value="UniProtKB-KW"/>
</dbReference>
<keyword evidence="3" id="KW-0808">Transferase</keyword>
<keyword evidence="6" id="KW-0597">Phosphoprotein</keyword>
<evidence type="ECO:0000256" key="6">
    <source>
        <dbReference type="PROSITE-ProRule" id="PRU00169"/>
    </source>
</evidence>
<keyword evidence="11" id="KW-1185">Reference proteome</keyword>
<gene>
    <name evidence="10" type="ORF">ACFPZF_26715</name>
</gene>
<feature type="domain" description="Histidine kinase" evidence="8">
    <location>
        <begin position="1"/>
        <end position="46"/>
    </location>
</feature>
<dbReference type="SUPFAM" id="SSF52172">
    <property type="entry name" value="CheY-like"/>
    <property type="match status" value="1"/>
</dbReference>